<dbReference type="InterPro" id="IPR036097">
    <property type="entry name" value="HisK_dim/P_sf"/>
</dbReference>
<evidence type="ECO:0000256" key="3">
    <source>
        <dbReference type="ARBA" id="ARBA00022553"/>
    </source>
</evidence>
<comment type="caution">
    <text evidence="12">The sequence shown here is derived from an EMBL/GenBank/DDBJ whole genome shotgun (WGS) entry which is preliminary data.</text>
</comment>
<feature type="transmembrane region" description="Helical" evidence="10">
    <location>
        <begin position="16"/>
        <end position="39"/>
    </location>
</feature>
<dbReference type="Proteomes" id="UP000256695">
    <property type="component" value="Unassembled WGS sequence"/>
</dbReference>
<keyword evidence="10" id="KW-1133">Transmembrane helix</keyword>
<sequence length="499" mass="58672">MKYKKISKFINPQAKILLFIITIGFLLICSLSFIAINALKYEYDTNFARYIQEVKILKNLQDYYLLETDKKPSKQLINQTLFNQDKKVFFSLSHNFYQKLFLKKSHLLLQNLHQKEQKILDALQLYTPELEELLENYKTNLLPQKELPKLQTKIKQVKKLISQLIDLRLEIATTQSNTIDSIYILTCIVLFSFMLIVLLTTIFLSNNILHSIKNHEQELQKTIKEKTLQLETINSNLQKTIQKEVESSRKKDRIMYQQDRLASMGEMIQNIAHQWRQPLNSLIILIQSFKTKFYNNKLDENFINTQTEDGLKIAKSMSETIENFRHFFQPNKSKNIFSITEGILDSIKLIEFVLKQNNIQIYTDIKEDCEIYGYKNAFTQVILNILKNSQDAIIERKIPQGFCLISLEKKYDRIIITLKDNAGGVKQKSLYKIFEPYFTTKHKSVGTGIGLYMTKEIVEKQMHGKINIKNAYWNLDNQKYYGAMFIIEIPYLKNKNIGE</sequence>
<comment type="catalytic activity">
    <reaction evidence="1">
        <text>ATP + protein L-histidine = ADP + protein N-phospho-L-histidine.</text>
        <dbReference type="EC" id="2.7.13.3"/>
    </reaction>
</comment>
<dbReference type="InterPro" id="IPR005467">
    <property type="entry name" value="His_kinase_dom"/>
</dbReference>
<evidence type="ECO:0000256" key="2">
    <source>
        <dbReference type="ARBA" id="ARBA00012438"/>
    </source>
</evidence>
<feature type="coiled-coil region" evidence="9">
    <location>
        <begin position="216"/>
        <end position="243"/>
    </location>
</feature>
<evidence type="ECO:0000256" key="10">
    <source>
        <dbReference type="SAM" id="Phobius"/>
    </source>
</evidence>
<dbReference type="InterPro" id="IPR003661">
    <property type="entry name" value="HisK_dim/P_dom"/>
</dbReference>
<feature type="domain" description="Histidine kinase" evidence="11">
    <location>
        <begin position="270"/>
        <end position="493"/>
    </location>
</feature>
<keyword evidence="13" id="KW-1185">Reference proteome</keyword>
<evidence type="ECO:0000256" key="5">
    <source>
        <dbReference type="ARBA" id="ARBA00022741"/>
    </source>
</evidence>
<keyword evidence="5" id="KW-0547">Nucleotide-binding</keyword>
<proteinExistence type="predicted"/>
<evidence type="ECO:0000313" key="13">
    <source>
        <dbReference type="Proteomes" id="UP000256695"/>
    </source>
</evidence>
<evidence type="ECO:0000256" key="8">
    <source>
        <dbReference type="ARBA" id="ARBA00023012"/>
    </source>
</evidence>
<dbReference type="SMART" id="SM00387">
    <property type="entry name" value="HATPase_c"/>
    <property type="match status" value="1"/>
</dbReference>
<evidence type="ECO:0000256" key="6">
    <source>
        <dbReference type="ARBA" id="ARBA00022777"/>
    </source>
</evidence>
<dbReference type="InterPro" id="IPR036890">
    <property type="entry name" value="HATPase_C_sf"/>
</dbReference>
<keyword evidence="6 12" id="KW-0418">Kinase</keyword>
<dbReference type="PANTHER" id="PTHR43065:SF46">
    <property type="entry name" value="C4-DICARBOXYLATE TRANSPORT SENSOR PROTEIN DCTB"/>
    <property type="match status" value="1"/>
</dbReference>
<dbReference type="GO" id="GO:0005524">
    <property type="term" value="F:ATP binding"/>
    <property type="evidence" value="ECO:0007669"/>
    <property type="project" value="UniProtKB-KW"/>
</dbReference>
<evidence type="ECO:0000256" key="1">
    <source>
        <dbReference type="ARBA" id="ARBA00000085"/>
    </source>
</evidence>
<keyword evidence="8" id="KW-0902">Two-component regulatory system</keyword>
<dbReference type="RefSeq" id="WP_115579618.1">
    <property type="nucleotide sequence ID" value="NZ_NXLX01000025.1"/>
</dbReference>
<dbReference type="SUPFAM" id="SSF47384">
    <property type="entry name" value="Homodimeric domain of signal transducing histidine kinase"/>
    <property type="match status" value="1"/>
</dbReference>
<evidence type="ECO:0000313" key="12">
    <source>
        <dbReference type="EMBL" id="RDU71889.1"/>
    </source>
</evidence>
<keyword evidence="3" id="KW-0597">Phosphoprotein</keyword>
<dbReference type="EC" id="2.7.13.3" evidence="2"/>
<dbReference type="CDD" id="cd00082">
    <property type="entry name" value="HisKA"/>
    <property type="match status" value="1"/>
</dbReference>
<dbReference type="AlphaFoldDB" id="A0A3D8J337"/>
<gene>
    <name evidence="12" type="ORF">CQA57_07490</name>
</gene>
<keyword evidence="4" id="KW-0808">Transferase</keyword>
<protein>
    <recommendedName>
        <fullName evidence="2">histidine kinase</fullName>
        <ecNumber evidence="2">2.7.13.3</ecNumber>
    </recommendedName>
</protein>
<dbReference type="Gene3D" id="3.30.565.10">
    <property type="entry name" value="Histidine kinase-like ATPase, C-terminal domain"/>
    <property type="match status" value="1"/>
</dbReference>
<dbReference type="Pfam" id="PF02518">
    <property type="entry name" value="HATPase_c"/>
    <property type="match status" value="1"/>
</dbReference>
<dbReference type="InterPro" id="IPR004358">
    <property type="entry name" value="Sig_transdc_His_kin-like_C"/>
</dbReference>
<organism evidence="12 13">
    <name type="scientific">Helicobacter anseris</name>
    <dbReference type="NCBI Taxonomy" id="375926"/>
    <lineage>
        <taxon>Bacteria</taxon>
        <taxon>Pseudomonadati</taxon>
        <taxon>Campylobacterota</taxon>
        <taxon>Epsilonproteobacteria</taxon>
        <taxon>Campylobacterales</taxon>
        <taxon>Helicobacteraceae</taxon>
        <taxon>Helicobacter</taxon>
    </lineage>
</organism>
<keyword evidence="9" id="KW-0175">Coiled coil</keyword>
<evidence type="ECO:0000256" key="9">
    <source>
        <dbReference type="SAM" id="Coils"/>
    </source>
</evidence>
<feature type="transmembrane region" description="Helical" evidence="10">
    <location>
        <begin position="182"/>
        <end position="204"/>
    </location>
</feature>
<evidence type="ECO:0000259" key="11">
    <source>
        <dbReference type="PROSITE" id="PS50109"/>
    </source>
</evidence>
<dbReference type="SUPFAM" id="SSF55874">
    <property type="entry name" value="ATPase domain of HSP90 chaperone/DNA topoisomerase II/histidine kinase"/>
    <property type="match status" value="1"/>
</dbReference>
<name>A0A3D8J337_9HELI</name>
<evidence type="ECO:0000256" key="4">
    <source>
        <dbReference type="ARBA" id="ARBA00022679"/>
    </source>
</evidence>
<keyword evidence="10" id="KW-0472">Membrane</keyword>
<evidence type="ECO:0000256" key="7">
    <source>
        <dbReference type="ARBA" id="ARBA00022840"/>
    </source>
</evidence>
<dbReference type="EMBL" id="NXLX01000025">
    <property type="protein sequence ID" value="RDU71889.1"/>
    <property type="molecule type" value="Genomic_DNA"/>
</dbReference>
<dbReference type="GO" id="GO:0000155">
    <property type="term" value="F:phosphorelay sensor kinase activity"/>
    <property type="evidence" value="ECO:0007669"/>
    <property type="project" value="InterPro"/>
</dbReference>
<accession>A0A3D8J337</accession>
<dbReference type="OrthoDB" id="9799273at2"/>
<keyword evidence="7" id="KW-0067">ATP-binding</keyword>
<reference evidence="12 13" key="1">
    <citation type="submission" date="2018-04" db="EMBL/GenBank/DDBJ databases">
        <title>Novel Campyloabacter and Helicobacter Species and Strains.</title>
        <authorList>
            <person name="Mannion A.J."/>
            <person name="Shen Z."/>
            <person name="Fox J.G."/>
        </authorList>
    </citation>
    <scope>NUCLEOTIDE SEQUENCE [LARGE SCALE GENOMIC DNA]</scope>
    <source>
        <strain evidence="12 13">MIT 04-9362</strain>
    </source>
</reference>
<dbReference type="PRINTS" id="PR00344">
    <property type="entry name" value="BCTRLSENSOR"/>
</dbReference>
<keyword evidence="10" id="KW-0812">Transmembrane</keyword>
<dbReference type="InterPro" id="IPR003594">
    <property type="entry name" value="HATPase_dom"/>
</dbReference>
<dbReference type="PANTHER" id="PTHR43065">
    <property type="entry name" value="SENSOR HISTIDINE KINASE"/>
    <property type="match status" value="1"/>
</dbReference>
<dbReference type="Gene3D" id="1.10.287.130">
    <property type="match status" value="1"/>
</dbReference>
<dbReference type="PROSITE" id="PS50109">
    <property type="entry name" value="HIS_KIN"/>
    <property type="match status" value="1"/>
</dbReference>